<evidence type="ECO:0000259" key="7">
    <source>
        <dbReference type="Pfam" id="PF04542"/>
    </source>
</evidence>
<evidence type="ECO:0000313" key="9">
    <source>
        <dbReference type="EMBL" id="SMX48908.1"/>
    </source>
</evidence>
<dbReference type="InterPro" id="IPR036388">
    <property type="entry name" value="WH-like_DNA-bd_sf"/>
</dbReference>
<dbReference type="AlphaFoldDB" id="A0A238L1T5"/>
<keyword evidence="4 6" id="KW-0238">DNA-binding</keyword>
<dbReference type="NCBIfam" id="NF008888">
    <property type="entry name" value="PRK11922.1"/>
    <property type="match status" value="1"/>
</dbReference>
<dbReference type="EMBL" id="FXYF01000014">
    <property type="protein sequence ID" value="SMX48908.1"/>
    <property type="molecule type" value="Genomic_DNA"/>
</dbReference>
<reference evidence="9 10" key="1">
    <citation type="submission" date="2017-05" db="EMBL/GenBank/DDBJ databases">
        <authorList>
            <person name="Song R."/>
            <person name="Chenine A.L."/>
            <person name="Ruprecht R.M."/>
        </authorList>
    </citation>
    <scope>NUCLEOTIDE SEQUENCE [LARGE SCALE GENOMIC DNA]</scope>
    <source>
        <strain evidence="9 10">CECT 8898</strain>
    </source>
</reference>
<dbReference type="SUPFAM" id="SSF88946">
    <property type="entry name" value="Sigma2 domain of RNA polymerase sigma factors"/>
    <property type="match status" value="1"/>
</dbReference>
<comment type="similarity">
    <text evidence="1 6">Belongs to the sigma-70 factor family. ECF subfamily.</text>
</comment>
<keyword evidence="10" id="KW-1185">Reference proteome</keyword>
<proteinExistence type="inferred from homology"/>
<dbReference type="InterPro" id="IPR014284">
    <property type="entry name" value="RNA_pol_sigma-70_dom"/>
</dbReference>
<evidence type="ECO:0000256" key="2">
    <source>
        <dbReference type="ARBA" id="ARBA00023015"/>
    </source>
</evidence>
<dbReference type="PANTHER" id="PTHR43133">
    <property type="entry name" value="RNA POLYMERASE ECF-TYPE SIGMA FACTO"/>
    <property type="match status" value="1"/>
</dbReference>
<evidence type="ECO:0000256" key="3">
    <source>
        <dbReference type="ARBA" id="ARBA00023082"/>
    </source>
</evidence>
<name>A0A238L1T5_9RHOB</name>
<evidence type="ECO:0000256" key="5">
    <source>
        <dbReference type="ARBA" id="ARBA00023163"/>
    </source>
</evidence>
<dbReference type="InterPro" id="IPR000838">
    <property type="entry name" value="RNA_pol_sigma70_ECF_CS"/>
</dbReference>
<dbReference type="GO" id="GO:0003677">
    <property type="term" value="F:DNA binding"/>
    <property type="evidence" value="ECO:0007669"/>
    <property type="project" value="UniProtKB-KW"/>
</dbReference>
<dbReference type="Gene3D" id="1.10.1740.10">
    <property type="match status" value="1"/>
</dbReference>
<dbReference type="OrthoDB" id="9803470at2"/>
<keyword evidence="3 6" id="KW-0731">Sigma factor</keyword>
<feature type="domain" description="RNA polymerase sigma factor 70 region 4 type 2" evidence="8">
    <location>
        <begin position="142"/>
        <end position="194"/>
    </location>
</feature>
<dbReference type="SUPFAM" id="SSF88659">
    <property type="entry name" value="Sigma3 and sigma4 domains of RNA polymerase sigma factors"/>
    <property type="match status" value="1"/>
</dbReference>
<protein>
    <recommendedName>
        <fullName evidence="6">RNA polymerase sigma factor</fullName>
    </recommendedName>
</protein>
<evidence type="ECO:0000256" key="6">
    <source>
        <dbReference type="RuleBase" id="RU000716"/>
    </source>
</evidence>
<dbReference type="PANTHER" id="PTHR43133:SF51">
    <property type="entry name" value="RNA POLYMERASE SIGMA FACTOR"/>
    <property type="match status" value="1"/>
</dbReference>
<dbReference type="InterPro" id="IPR013325">
    <property type="entry name" value="RNA_pol_sigma_r2"/>
</dbReference>
<dbReference type="InterPro" id="IPR013249">
    <property type="entry name" value="RNA_pol_sigma70_r4_t2"/>
</dbReference>
<dbReference type="Pfam" id="PF04542">
    <property type="entry name" value="Sigma70_r2"/>
    <property type="match status" value="1"/>
</dbReference>
<sequence length="234" mass="26438">MTAASKVRPHDPAPIRKAREADLIAAALARSEDSVRELIRRNNPRLFRVARGIVSSDAEAEDVVQDTYMAAFKTLDKFRGQSAFSTWITRIAINTALMHQRRQRPEEEYDTVTESEAMSVLPFPGQASETAEARLGRHQLRDLLEQAVAGLPPELRLVFVMSEAEGMKGKEIARDLDLNPITVKTRLFRARRWLRADLERRVKGGFDAIFPFDGMRCANMADRVVRGLDEDGFL</sequence>
<dbReference type="GO" id="GO:0006352">
    <property type="term" value="P:DNA-templated transcription initiation"/>
    <property type="evidence" value="ECO:0007669"/>
    <property type="project" value="InterPro"/>
</dbReference>
<feature type="domain" description="RNA polymerase sigma-70 region 2" evidence="7">
    <location>
        <begin position="38"/>
        <end position="104"/>
    </location>
</feature>
<dbReference type="Pfam" id="PF08281">
    <property type="entry name" value="Sigma70_r4_2"/>
    <property type="match status" value="1"/>
</dbReference>
<accession>A0A238L1T5</accession>
<dbReference type="InterPro" id="IPR013324">
    <property type="entry name" value="RNA_pol_sigma_r3/r4-like"/>
</dbReference>
<dbReference type="PROSITE" id="PS01063">
    <property type="entry name" value="SIGMA70_ECF"/>
    <property type="match status" value="1"/>
</dbReference>
<keyword evidence="2 6" id="KW-0805">Transcription regulation</keyword>
<evidence type="ECO:0000256" key="4">
    <source>
        <dbReference type="ARBA" id="ARBA00023125"/>
    </source>
</evidence>
<evidence type="ECO:0000256" key="1">
    <source>
        <dbReference type="ARBA" id="ARBA00010641"/>
    </source>
</evidence>
<dbReference type="GO" id="GO:0016987">
    <property type="term" value="F:sigma factor activity"/>
    <property type="evidence" value="ECO:0007669"/>
    <property type="project" value="UniProtKB-KW"/>
</dbReference>
<evidence type="ECO:0000313" key="10">
    <source>
        <dbReference type="Proteomes" id="UP000207598"/>
    </source>
</evidence>
<dbReference type="InterPro" id="IPR007627">
    <property type="entry name" value="RNA_pol_sigma70_r2"/>
</dbReference>
<evidence type="ECO:0000259" key="8">
    <source>
        <dbReference type="Pfam" id="PF08281"/>
    </source>
</evidence>
<dbReference type="NCBIfam" id="TIGR02937">
    <property type="entry name" value="sigma70-ECF"/>
    <property type="match status" value="1"/>
</dbReference>
<dbReference type="Proteomes" id="UP000207598">
    <property type="component" value="Unassembled WGS sequence"/>
</dbReference>
<dbReference type="InterPro" id="IPR039425">
    <property type="entry name" value="RNA_pol_sigma-70-like"/>
</dbReference>
<dbReference type="RefSeq" id="WP_094022908.1">
    <property type="nucleotide sequence ID" value="NZ_FXYF01000014.1"/>
</dbReference>
<dbReference type="CDD" id="cd06171">
    <property type="entry name" value="Sigma70_r4"/>
    <property type="match status" value="1"/>
</dbReference>
<keyword evidence="5 6" id="KW-0804">Transcription</keyword>
<organism evidence="9 10">
    <name type="scientific">Maliponia aquimaris</name>
    <dbReference type="NCBI Taxonomy" id="1673631"/>
    <lineage>
        <taxon>Bacteria</taxon>
        <taxon>Pseudomonadati</taxon>
        <taxon>Pseudomonadota</taxon>
        <taxon>Alphaproteobacteria</taxon>
        <taxon>Rhodobacterales</taxon>
        <taxon>Paracoccaceae</taxon>
        <taxon>Maliponia</taxon>
    </lineage>
</organism>
<dbReference type="Gene3D" id="1.10.10.10">
    <property type="entry name" value="Winged helix-like DNA-binding domain superfamily/Winged helix DNA-binding domain"/>
    <property type="match status" value="1"/>
</dbReference>
<gene>
    <name evidence="9" type="primary">rpoE_2</name>
    <name evidence="9" type="ORF">MAA8898_04166</name>
</gene>